<dbReference type="Proteomes" id="UP000310066">
    <property type="component" value="Unassembled WGS sequence"/>
</dbReference>
<feature type="transmembrane region" description="Helical" evidence="8">
    <location>
        <begin position="247"/>
        <end position="268"/>
    </location>
</feature>
<feature type="transmembrane region" description="Helical" evidence="8">
    <location>
        <begin position="377"/>
        <end position="400"/>
    </location>
</feature>
<dbReference type="GO" id="GO:0005774">
    <property type="term" value="C:vacuolar membrane"/>
    <property type="evidence" value="ECO:0007669"/>
    <property type="project" value="UniProtKB-SubCell"/>
</dbReference>
<dbReference type="OrthoDB" id="5965864at2759"/>
<evidence type="ECO:0000256" key="3">
    <source>
        <dbReference type="ARBA" id="ARBA00022448"/>
    </source>
</evidence>
<evidence type="ECO:0000256" key="7">
    <source>
        <dbReference type="ARBA" id="ARBA00023136"/>
    </source>
</evidence>
<evidence type="ECO:0000256" key="6">
    <source>
        <dbReference type="ARBA" id="ARBA00022989"/>
    </source>
</evidence>
<dbReference type="InterPro" id="IPR003492">
    <property type="entry name" value="Battenin_disease_Cln3"/>
</dbReference>
<feature type="region of interest" description="Disordered" evidence="9">
    <location>
        <begin position="188"/>
        <end position="232"/>
    </location>
</feature>
<dbReference type="Pfam" id="PF02487">
    <property type="entry name" value="CLN3"/>
    <property type="match status" value="1"/>
</dbReference>
<name>A0A4U0UEN4_9PEZI</name>
<evidence type="ECO:0000256" key="1">
    <source>
        <dbReference type="ARBA" id="ARBA00004127"/>
    </source>
</evidence>
<evidence type="ECO:0000313" key="10">
    <source>
        <dbReference type="EMBL" id="TKA33046.1"/>
    </source>
</evidence>
<dbReference type="SUPFAM" id="SSF103473">
    <property type="entry name" value="MFS general substrate transporter"/>
    <property type="match status" value="1"/>
</dbReference>
<keyword evidence="7 8" id="KW-0472">Membrane</keyword>
<dbReference type="PANTHER" id="PTHR10981:SF0">
    <property type="entry name" value="BATTENIN"/>
    <property type="match status" value="1"/>
</dbReference>
<dbReference type="GO" id="GO:0006865">
    <property type="term" value="P:amino acid transport"/>
    <property type="evidence" value="ECO:0007669"/>
    <property type="project" value="UniProtKB-KW"/>
</dbReference>
<evidence type="ECO:0000256" key="8">
    <source>
        <dbReference type="RuleBase" id="RU361113"/>
    </source>
</evidence>
<dbReference type="InterPro" id="IPR018460">
    <property type="entry name" value="Battenin_disease_Cln3_subgr"/>
</dbReference>
<evidence type="ECO:0000313" key="11">
    <source>
        <dbReference type="Proteomes" id="UP000310066"/>
    </source>
</evidence>
<evidence type="ECO:0000256" key="2">
    <source>
        <dbReference type="ARBA" id="ARBA00007467"/>
    </source>
</evidence>
<feature type="transmembrane region" description="Helical" evidence="8">
    <location>
        <begin position="12"/>
        <end position="32"/>
    </location>
</feature>
<comment type="caution">
    <text evidence="10">The sequence shown here is derived from an EMBL/GenBank/DDBJ whole genome shotgun (WGS) entry which is preliminary data.</text>
</comment>
<feature type="transmembrane region" description="Helical" evidence="8">
    <location>
        <begin position="315"/>
        <end position="335"/>
    </location>
</feature>
<comment type="subcellular location">
    <subcellularLocation>
        <location evidence="1">Endomembrane system</location>
        <topology evidence="1">Multi-pass membrane protein</topology>
    </subcellularLocation>
    <subcellularLocation>
        <location evidence="8">Vacuole membrane</location>
        <topology evidence="8">Multi-pass membrane protein</topology>
    </subcellularLocation>
</comment>
<dbReference type="STRING" id="329885.A0A4U0UEN4"/>
<dbReference type="GO" id="GO:0051453">
    <property type="term" value="P:regulation of intracellular pH"/>
    <property type="evidence" value="ECO:0007669"/>
    <property type="project" value="TreeGrafter"/>
</dbReference>
<feature type="transmembrane region" description="Helical" evidence="8">
    <location>
        <begin position="39"/>
        <end position="60"/>
    </location>
</feature>
<proteinExistence type="inferred from homology"/>
<dbReference type="PANTHER" id="PTHR10981">
    <property type="entry name" value="BATTENIN"/>
    <property type="match status" value="1"/>
</dbReference>
<dbReference type="PRINTS" id="PR01315">
    <property type="entry name" value="BATTENIN"/>
</dbReference>
<feature type="transmembrane region" description="Helical" evidence="8">
    <location>
        <begin position="126"/>
        <end position="147"/>
    </location>
</feature>
<keyword evidence="3" id="KW-0813">Transport</keyword>
<dbReference type="AlphaFoldDB" id="A0A4U0UEN4"/>
<evidence type="ECO:0000256" key="9">
    <source>
        <dbReference type="SAM" id="MobiDB-lite"/>
    </source>
</evidence>
<dbReference type="GO" id="GO:0012505">
    <property type="term" value="C:endomembrane system"/>
    <property type="evidence" value="ECO:0007669"/>
    <property type="project" value="UniProtKB-SubCell"/>
</dbReference>
<dbReference type="InterPro" id="IPR036259">
    <property type="entry name" value="MFS_trans_sf"/>
</dbReference>
<protein>
    <recommendedName>
        <fullName evidence="8">Protein BTN</fullName>
    </recommendedName>
</protein>
<feature type="transmembrane region" description="Helical" evidence="8">
    <location>
        <begin position="159"/>
        <end position="179"/>
    </location>
</feature>
<feature type="transmembrane region" description="Helical" evidence="8">
    <location>
        <begin position="341"/>
        <end position="365"/>
    </location>
</feature>
<dbReference type="EMBL" id="NAJP01000087">
    <property type="protein sequence ID" value="TKA33046.1"/>
    <property type="molecule type" value="Genomic_DNA"/>
</dbReference>
<evidence type="ECO:0000256" key="5">
    <source>
        <dbReference type="ARBA" id="ARBA00022970"/>
    </source>
</evidence>
<reference evidence="10 11" key="1">
    <citation type="submission" date="2017-03" db="EMBL/GenBank/DDBJ databases">
        <title>Genomes of endolithic fungi from Antarctica.</title>
        <authorList>
            <person name="Coleine C."/>
            <person name="Masonjones S."/>
            <person name="Stajich J.E."/>
        </authorList>
    </citation>
    <scope>NUCLEOTIDE SEQUENCE [LARGE SCALE GENOMIC DNA]</scope>
    <source>
        <strain evidence="10 11">CCFEE 5311</strain>
    </source>
</reference>
<dbReference type="Gene3D" id="1.20.1250.20">
    <property type="entry name" value="MFS general substrate transporter like domains"/>
    <property type="match status" value="1"/>
</dbReference>
<dbReference type="PIRSF" id="PIRSF015974">
    <property type="entry name" value="CLN3_BTN1"/>
    <property type="match status" value="1"/>
</dbReference>
<sequence>MLPMPGASSSTWTRLINNLFYVIILSAALDLVGPSIPKATVLLSSIIPGPATKLLVPYLIHLFPYSFRILLLAALSTCGMLVVALSPAGSAGIAAKVAGIVLANISSGGGEVNFLALTHFYGTTSLAAWGSGTGGAGLLGAGAYALATTGLGYSVQETLLASAAIPVGMVLSFFCLLPLGPLRDARGGDGKELEYESVPTEDDEHVPSGDTRDQAGPLAQQDTQDTPPPTPLLPTLRANLLRARSLLLPYMLPLFLVYLAEYTINQGVAPTLLFPLARTPFTHYRDFYPAYVTIYQLGVFVSRSSLPFFRLRSSLYIPSGLQVLNLVVLTAHAVVPFLPNVWVVFAVVFWEGLLGGLVYVSTYAAVREEVAEEEREFSLGAVTVSDSAGIFVAGLLGAVMEGALCGWQVDHGRDWCRRL</sequence>
<feature type="transmembrane region" description="Helical" evidence="8">
    <location>
        <begin position="288"/>
        <end position="306"/>
    </location>
</feature>
<accession>A0A4U0UEN4</accession>
<keyword evidence="5" id="KW-0029">Amino-acid transport</keyword>
<evidence type="ECO:0000256" key="4">
    <source>
        <dbReference type="ARBA" id="ARBA00022692"/>
    </source>
</evidence>
<comment type="similarity">
    <text evidence="2 8">Belongs to the battenin family.</text>
</comment>
<keyword evidence="8" id="KW-0926">Vacuole</keyword>
<gene>
    <name evidence="10" type="ORF">B0A54_14707</name>
</gene>
<keyword evidence="4 8" id="KW-0812">Transmembrane</keyword>
<organism evidence="10 11">
    <name type="scientific">Friedmanniomyces endolithicus</name>
    <dbReference type="NCBI Taxonomy" id="329885"/>
    <lineage>
        <taxon>Eukaryota</taxon>
        <taxon>Fungi</taxon>
        <taxon>Dikarya</taxon>
        <taxon>Ascomycota</taxon>
        <taxon>Pezizomycotina</taxon>
        <taxon>Dothideomycetes</taxon>
        <taxon>Dothideomycetidae</taxon>
        <taxon>Mycosphaerellales</taxon>
        <taxon>Teratosphaeriaceae</taxon>
        <taxon>Friedmanniomyces</taxon>
    </lineage>
</organism>
<keyword evidence="6 8" id="KW-1133">Transmembrane helix</keyword>